<reference evidence="2 3" key="1">
    <citation type="journal article" date="2019" name="Genome Biol. Evol.">
        <title>Insights into the evolution of the New World diploid cottons (Gossypium, subgenus Houzingenia) based on genome sequencing.</title>
        <authorList>
            <person name="Grover C.E."/>
            <person name="Arick M.A. 2nd"/>
            <person name="Thrash A."/>
            <person name="Conover J.L."/>
            <person name="Sanders W.S."/>
            <person name="Peterson D.G."/>
            <person name="Frelichowski J.E."/>
            <person name="Scheffler J.A."/>
            <person name="Scheffler B.E."/>
            <person name="Wendel J.F."/>
        </authorList>
    </citation>
    <scope>NUCLEOTIDE SEQUENCE [LARGE SCALE GENOMIC DNA]</scope>
    <source>
        <strain evidence="2">1</strain>
        <tissue evidence="2">Leaf</tissue>
    </source>
</reference>
<comment type="caution">
    <text evidence="2">The sequence shown here is derived from an EMBL/GenBank/DDBJ whole genome shotgun (WGS) entry which is preliminary data.</text>
</comment>
<dbReference type="Proteomes" id="UP000593576">
    <property type="component" value="Unassembled WGS sequence"/>
</dbReference>
<feature type="region of interest" description="Disordered" evidence="1">
    <location>
        <begin position="153"/>
        <end position="183"/>
    </location>
</feature>
<protein>
    <submittedName>
        <fullName evidence="2">Uncharacterized protein</fullName>
    </submittedName>
</protein>
<evidence type="ECO:0000256" key="1">
    <source>
        <dbReference type="SAM" id="MobiDB-lite"/>
    </source>
</evidence>
<feature type="compositionally biased region" description="Low complexity" evidence="1">
    <location>
        <begin position="160"/>
        <end position="183"/>
    </location>
</feature>
<sequence length="198" mass="21184">EYNCIIVAILDASSLVYHGRHKNSTNIIDFDFPCLAILDRSSSMNSWRSYSNGSAKHAYSTFSILTSRDDIYRLRCSHSMIYGKQGEPLHQRTVVDSRDSGINNHYDGNCLFCGGTFGSSINKAVFEKDFPSLGTKEKQGVSEIARVSSPTLAKVPSVDGSSGTGSLPTSLIVSTSSSGSPSVTAGLNMAEALTQAPS</sequence>
<gene>
    <name evidence="2" type="ORF">Goshw_000384</name>
</gene>
<accession>A0A7J9KPA4</accession>
<dbReference type="EMBL" id="JABFAF010000002">
    <property type="protein sequence ID" value="MBA0848307.1"/>
    <property type="molecule type" value="Genomic_DNA"/>
</dbReference>
<proteinExistence type="predicted"/>
<dbReference type="OrthoDB" id="1002161at2759"/>
<dbReference type="AlphaFoldDB" id="A0A7J9KPA4"/>
<evidence type="ECO:0000313" key="2">
    <source>
        <dbReference type="EMBL" id="MBA0848307.1"/>
    </source>
</evidence>
<name>A0A7J9KPA4_GOSSC</name>
<evidence type="ECO:0000313" key="3">
    <source>
        <dbReference type="Proteomes" id="UP000593576"/>
    </source>
</evidence>
<keyword evidence="3" id="KW-1185">Reference proteome</keyword>
<feature type="non-terminal residue" evidence="2">
    <location>
        <position position="198"/>
    </location>
</feature>
<dbReference type="PANTHER" id="PTHR34112">
    <property type="entry name" value="C-JUN-AMINO-TERMINAL KINASE-INTERACTING PROTEIN"/>
    <property type="match status" value="1"/>
</dbReference>
<dbReference type="PANTHER" id="PTHR34112:SF18">
    <property type="entry name" value="C-JUN-AMINO-TERMINAL KINASE-INTERACTING PROTEIN"/>
    <property type="match status" value="1"/>
</dbReference>
<organism evidence="2 3">
    <name type="scientific">Gossypium schwendimanii</name>
    <name type="common">Cotton</name>
    <dbReference type="NCBI Taxonomy" id="34291"/>
    <lineage>
        <taxon>Eukaryota</taxon>
        <taxon>Viridiplantae</taxon>
        <taxon>Streptophyta</taxon>
        <taxon>Embryophyta</taxon>
        <taxon>Tracheophyta</taxon>
        <taxon>Spermatophyta</taxon>
        <taxon>Magnoliopsida</taxon>
        <taxon>eudicotyledons</taxon>
        <taxon>Gunneridae</taxon>
        <taxon>Pentapetalae</taxon>
        <taxon>rosids</taxon>
        <taxon>malvids</taxon>
        <taxon>Malvales</taxon>
        <taxon>Malvaceae</taxon>
        <taxon>Malvoideae</taxon>
        <taxon>Gossypium</taxon>
    </lineage>
</organism>